<feature type="non-terminal residue" evidence="2">
    <location>
        <position position="1"/>
    </location>
</feature>
<accession>A0A9P1BXU7</accession>
<feature type="compositionally biased region" description="Basic and acidic residues" evidence="1">
    <location>
        <begin position="58"/>
        <end position="67"/>
    </location>
</feature>
<organism evidence="2">
    <name type="scientific">Cladocopium goreaui</name>
    <dbReference type="NCBI Taxonomy" id="2562237"/>
    <lineage>
        <taxon>Eukaryota</taxon>
        <taxon>Sar</taxon>
        <taxon>Alveolata</taxon>
        <taxon>Dinophyceae</taxon>
        <taxon>Suessiales</taxon>
        <taxon>Symbiodiniaceae</taxon>
        <taxon>Cladocopium</taxon>
    </lineage>
</organism>
<keyword evidence="3" id="KW-0808">Transferase</keyword>
<evidence type="ECO:0000313" key="3">
    <source>
        <dbReference type="EMBL" id="CAL4767857.1"/>
    </source>
</evidence>
<feature type="region of interest" description="Disordered" evidence="1">
    <location>
        <begin position="45"/>
        <end position="67"/>
    </location>
</feature>
<dbReference type="EMBL" id="CAMXCT010000564">
    <property type="protein sequence ID" value="CAI3980545.1"/>
    <property type="molecule type" value="Genomic_DNA"/>
</dbReference>
<sequence>AVRAPLKEIGRLGGSIFCLAAWYPQERERLPSSASYHEMIKNLFGTPPEEGASSSTSEAKEVKEKDAHLKGKPLLEAARQSFRLTAHVSRQLLIVISKQLHSRARTREVTPTISGLAKELAEVAKVCLSGERPKDAAGNPRDGMC</sequence>
<comment type="caution">
    <text evidence="2">The sequence shown here is derived from an EMBL/GenBank/DDBJ whole genome shotgun (WGS) entry which is preliminary data.</text>
</comment>
<protein>
    <submittedName>
        <fullName evidence="3">HECT-type E3 ubiquitin transferase</fullName>
    </submittedName>
</protein>
<dbReference type="OrthoDB" id="10450738at2759"/>
<dbReference type="EMBL" id="CAMXCT020000564">
    <property type="protein sequence ID" value="CAL1133920.1"/>
    <property type="molecule type" value="Genomic_DNA"/>
</dbReference>
<evidence type="ECO:0000313" key="2">
    <source>
        <dbReference type="EMBL" id="CAI3980545.1"/>
    </source>
</evidence>
<dbReference type="GO" id="GO:0016740">
    <property type="term" value="F:transferase activity"/>
    <property type="evidence" value="ECO:0007669"/>
    <property type="project" value="UniProtKB-KW"/>
</dbReference>
<reference evidence="2" key="1">
    <citation type="submission" date="2022-10" db="EMBL/GenBank/DDBJ databases">
        <authorList>
            <person name="Chen Y."/>
            <person name="Dougan E. K."/>
            <person name="Chan C."/>
            <person name="Rhodes N."/>
            <person name="Thang M."/>
        </authorList>
    </citation>
    <scope>NUCLEOTIDE SEQUENCE</scope>
</reference>
<proteinExistence type="predicted"/>
<dbReference type="Proteomes" id="UP001152797">
    <property type="component" value="Unassembled WGS sequence"/>
</dbReference>
<evidence type="ECO:0000256" key="1">
    <source>
        <dbReference type="SAM" id="MobiDB-lite"/>
    </source>
</evidence>
<keyword evidence="4" id="KW-1185">Reference proteome</keyword>
<gene>
    <name evidence="2" type="ORF">C1SCF055_LOCUS8411</name>
</gene>
<reference evidence="3 4" key="2">
    <citation type="submission" date="2024-05" db="EMBL/GenBank/DDBJ databases">
        <authorList>
            <person name="Chen Y."/>
            <person name="Shah S."/>
            <person name="Dougan E. K."/>
            <person name="Thang M."/>
            <person name="Chan C."/>
        </authorList>
    </citation>
    <scope>NUCLEOTIDE SEQUENCE [LARGE SCALE GENOMIC DNA]</scope>
</reference>
<dbReference type="EMBL" id="CAMXCT030000564">
    <property type="protein sequence ID" value="CAL4767857.1"/>
    <property type="molecule type" value="Genomic_DNA"/>
</dbReference>
<dbReference type="AlphaFoldDB" id="A0A9P1BXU7"/>
<name>A0A9P1BXU7_9DINO</name>
<evidence type="ECO:0000313" key="4">
    <source>
        <dbReference type="Proteomes" id="UP001152797"/>
    </source>
</evidence>